<dbReference type="RefSeq" id="XP_034011565.1">
    <property type="nucleotide sequence ID" value="XM_034156061.1"/>
</dbReference>
<protein>
    <recommendedName>
        <fullName evidence="4">CP-type G domain-containing protein</fullName>
    </recommendedName>
</protein>
<comment type="function">
    <text evidence="1">May be involved in the mitochondrial lipid metabolism.</text>
</comment>
<dbReference type="CDD" id="cd01856">
    <property type="entry name" value="YlqF"/>
    <property type="match status" value="1"/>
</dbReference>
<dbReference type="VEuPathDB" id="FungiDB:DIURU_003312"/>
<dbReference type="PANTHER" id="PTHR45782:SF4">
    <property type="entry name" value="MITOCHONDRIAL RIBOSOME-ASSOCIATED GTPASE 1"/>
    <property type="match status" value="1"/>
</dbReference>
<comment type="caution">
    <text evidence="5">The sequence shown here is derived from an EMBL/GenBank/DDBJ whole genome shotgun (WGS) entry which is preliminary data.</text>
</comment>
<dbReference type="InterPro" id="IPR006073">
    <property type="entry name" value="GTP-bd"/>
</dbReference>
<keyword evidence="2" id="KW-0547">Nucleotide-binding</keyword>
<dbReference type="AlphaFoldDB" id="A0A642UKE6"/>
<dbReference type="InterPro" id="IPR023179">
    <property type="entry name" value="GTP-bd_ortho_bundle_sf"/>
</dbReference>
<dbReference type="Gene3D" id="3.40.50.300">
    <property type="entry name" value="P-loop containing nucleotide triphosphate hydrolases"/>
    <property type="match status" value="1"/>
</dbReference>
<accession>A0A642UKE6</accession>
<organism evidence="5 6">
    <name type="scientific">Diutina rugosa</name>
    <name type="common">Yeast</name>
    <name type="synonym">Candida rugosa</name>
    <dbReference type="NCBI Taxonomy" id="5481"/>
    <lineage>
        <taxon>Eukaryota</taxon>
        <taxon>Fungi</taxon>
        <taxon>Dikarya</taxon>
        <taxon>Ascomycota</taxon>
        <taxon>Saccharomycotina</taxon>
        <taxon>Pichiomycetes</taxon>
        <taxon>Debaryomycetaceae</taxon>
        <taxon>Diutina</taxon>
    </lineage>
</organism>
<name>A0A642UKE6_DIURU</name>
<evidence type="ECO:0000313" key="6">
    <source>
        <dbReference type="Proteomes" id="UP000449547"/>
    </source>
</evidence>
<dbReference type="Pfam" id="PF01926">
    <property type="entry name" value="MMR_HSR1"/>
    <property type="match status" value="1"/>
</dbReference>
<dbReference type="Proteomes" id="UP000449547">
    <property type="component" value="Unassembled WGS sequence"/>
</dbReference>
<evidence type="ECO:0000256" key="1">
    <source>
        <dbReference type="ARBA" id="ARBA00003269"/>
    </source>
</evidence>
<evidence type="ECO:0000259" key="4">
    <source>
        <dbReference type="PROSITE" id="PS51721"/>
    </source>
</evidence>
<evidence type="ECO:0000256" key="2">
    <source>
        <dbReference type="ARBA" id="ARBA00022741"/>
    </source>
</evidence>
<dbReference type="InterPro" id="IPR027417">
    <property type="entry name" value="P-loop_NTPase"/>
</dbReference>
<evidence type="ECO:0000256" key="3">
    <source>
        <dbReference type="ARBA" id="ARBA00023134"/>
    </source>
</evidence>
<dbReference type="GO" id="GO:0005525">
    <property type="term" value="F:GTP binding"/>
    <property type="evidence" value="ECO:0007669"/>
    <property type="project" value="UniProtKB-KW"/>
</dbReference>
<dbReference type="EMBL" id="SWFT01000105">
    <property type="protein sequence ID" value="KAA8900942.1"/>
    <property type="molecule type" value="Genomic_DNA"/>
</dbReference>
<evidence type="ECO:0000313" key="5">
    <source>
        <dbReference type="EMBL" id="KAA8900942.1"/>
    </source>
</evidence>
<dbReference type="GO" id="GO:0005739">
    <property type="term" value="C:mitochondrion"/>
    <property type="evidence" value="ECO:0007669"/>
    <property type="project" value="TreeGrafter"/>
</dbReference>
<dbReference type="GO" id="GO:0032543">
    <property type="term" value="P:mitochondrial translation"/>
    <property type="evidence" value="ECO:0007669"/>
    <property type="project" value="TreeGrafter"/>
</dbReference>
<dbReference type="PRINTS" id="PR00326">
    <property type="entry name" value="GTP1OBG"/>
</dbReference>
<dbReference type="OrthoDB" id="269151at2759"/>
<dbReference type="PROSITE" id="PS51721">
    <property type="entry name" value="G_CP"/>
    <property type="match status" value="1"/>
</dbReference>
<dbReference type="OMA" id="GVLWPKF"/>
<sequence>MSFIPRRLFPNYNVPLANFKGHHQKALTKFGHLAPQIDLVVEVRDSRAPVSTTNVLFDKVLAHKPKLIVYTKKDLSVLKPDLMNKWHRHEPYMFVDARNRRDAQKVIDKVIERYDAMDPPPPLGLRMMIIGMPNVGKSTLVNTLREVGYGKELMEMGVSTKRKKVAKTGGQPGVTRSTSEIIRLSRVPDILVYDTPGVFLPTVKDAETMLALGLVGCVHTSFIDPVIQADYLLYLLNLQDPSGALYSEYIDHPTNSIDELLYNVAKTRGKLRNDEYDELGMALHWVNLWRQGKSSKYRGLFDLGAIVELNGKELRALYKDEQERVKEMNVHQKLVDSFGEDGTSTSKARKRTAKDRAADLKNQLFKL</sequence>
<proteinExistence type="predicted"/>
<reference evidence="5 6" key="1">
    <citation type="submission" date="2019-07" db="EMBL/GenBank/DDBJ databases">
        <title>Genome assembly of two rare yeast pathogens: Diutina rugosa and Trichomonascus ciferrii.</title>
        <authorList>
            <person name="Mixao V."/>
            <person name="Saus E."/>
            <person name="Hansen A."/>
            <person name="Lass-Flor C."/>
            <person name="Gabaldon T."/>
        </authorList>
    </citation>
    <scope>NUCLEOTIDE SEQUENCE [LARGE SCALE GENOMIC DNA]</scope>
    <source>
        <strain evidence="5 6">CBS 613</strain>
    </source>
</reference>
<dbReference type="InterPro" id="IPR030378">
    <property type="entry name" value="G_CP_dom"/>
</dbReference>
<feature type="domain" description="CP-type G" evidence="4">
    <location>
        <begin position="24"/>
        <end position="201"/>
    </location>
</feature>
<keyword evidence="3" id="KW-0342">GTP-binding</keyword>
<dbReference type="GO" id="GO:0003924">
    <property type="term" value="F:GTPase activity"/>
    <property type="evidence" value="ECO:0007669"/>
    <property type="project" value="TreeGrafter"/>
</dbReference>
<keyword evidence="6" id="KW-1185">Reference proteome</keyword>
<dbReference type="GeneID" id="54781963"/>
<dbReference type="PANTHER" id="PTHR45782">
    <property type="entry name" value="MITOCHONDRIAL RIBOSOME-ASSOCIATED GTPASE 1"/>
    <property type="match status" value="1"/>
</dbReference>
<dbReference type="Gene3D" id="1.10.1580.10">
    <property type="match status" value="1"/>
</dbReference>
<dbReference type="SUPFAM" id="SSF52540">
    <property type="entry name" value="P-loop containing nucleoside triphosphate hydrolases"/>
    <property type="match status" value="1"/>
</dbReference>
<gene>
    <name evidence="5" type="ORF">DIURU_003312</name>
</gene>